<evidence type="ECO:0000313" key="2">
    <source>
        <dbReference type="EMBL" id="RKS85186.1"/>
    </source>
</evidence>
<name>A0A495RD47_9GAMM</name>
<organism evidence="2 3">
    <name type="scientific">Orbus hercynius</name>
    <dbReference type="NCBI Taxonomy" id="593135"/>
    <lineage>
        <taxon>Bacteria</taxon>
        <taxon>Pseudomonadati</taxon>
        <taxon>Pseudomonadota</taxon>
        <taxon>Gammaproteobacteria</taxon>
        <taxon>Orbales</taxon>
        <taxon>Orbaceae</taxon>
        <taxon>Orbus</taxon>
    </lineage>
</organism>
<comment type="caution">
    <text evidence="2">The sequence shown here is derived from an EMBL/GenBank/DDBJ whole genome shotgun (WGS) entry which is preliminary data.</text>
</comment>
<reference evidence="2 3" key="1">
    <citation type="submission" date="2018-10" db="EMBL/GenBank/DDBJ databases">
        <title>Genomic Encyclopedia of Type Strains, Phase IV (KMG-IV): sequencing the most valuable type-strain genomes for metagenomic binning, comparative biology and taxonomic classification.</title>
        <authorList>
            <person name="Goeker M."/>
        </authorList>
    </citation>
    <scope>NUCLEOTIDE SEQUENCE [LARGE SCALE GENOMIC DNA]</scope>
    <source>
        <strain evidence="2 3">DSM 22228</strain>
    </source>
</reference>
<dbReference type="AlphaFoldDB" id="A0A495RD47"/>
<dbReference type="Pfam" id="PF06226">
    <property type="entry name" value="DUF1007"/>
    <property type="match status" value="1"/>
</dbReference>
<proteinExistence type="predicted"/>
<keyword evidence="3" id="KW-1185">Reference proteome</keyword>
<evidence type="ECO:0000313" key="3">
    <source>
        <dbReference type="Proteomes" id="UP000278542"/>
    </source>
</evidence>
<dbReference type="OrthoDB" id="5781652at2"/>
<keyword evidence="1" id="KW-0732">Signal</keyword>
<dbReference type="InterPro" id="IPR010412">
    <property type="entry name" value="DUF1007"/>
</dbReference>
<evidence type="ECO:0000256" key="1">
    <source>
        <dbReference type="SAM" id="SignalP"/>
    </source>
</evidence>
<protein>
    <submittedName>
        <fullName evidence="2">ABC-type uncharacterized transport system substrate-binding protein</fullName>
    </submittedName>
</protein>
<feature type="chain" id="PRO_5019715498" evidence="1">
    <location>
        <begin position="24"/>
        <end position="210"/>
    </location>
</feature>
<gene>
    <name evidence="2" type="ORF">DES39_1695</name>
</gene>
<feature type="signal peptide" evidence="1">
    <location>
        <begin position="1"/>
        <end position="23"/>
    </location>
</feature>
<dbReference type="EMBL" id="RBWY01000003">
    <property type="protein sequence ID" value="RKS85186.1"/>
    <property type="molecule type" value="Genomic_DNA"/>
</dbReference>
<accession>A0A495RD47</accession>
<sequence length="210" mass="24313">MIRHHYLKYCFFFIILISTQSYSHPHSFMTLKTAFYVSQNQLTKIQFTWAMDELTSSYLKLEYEQHPQQTFDDLMNNIEENHLFSQFTLNTSDQPIPIALTAEKSSAILNFDHNKGMLTFWATLAKPIAISGQEFELVTYEKTFYVDMYYEQDQDATINNNSCQIMLDKPTPDDATLSYAQALDTDDTPAESDDFILGKLFAQKVVISCQ</sequence>
<dbReference type="Proteomes" id="UP000278542">
    <property type="component" value="Unassembled WGS sequence"/>
</dbReference>